<dbReference type="Gene3D" id="1.10.1070.20">
    <property type="match status" value="1"/>
</dbReference>
<accession>A0ABM8WDW5</accession>
<proteinExistence type="inferred from homology"/>
<feature type="domain" description="HipA N-terminal subdomain 1" evidence="6">
    <location>
        <begin position="5"/>
        <end position="101"/>
    </location>
</feature>
<gene>
    <name evidence="7" type="ORF">LMG23994_00723</name>
</gene>
<dbReference type="EMBL" id="CAJZAF010000003">
    <property type="protein sequence ID" value="CAG9165511.1"/>
    <property type="molecule type" value="Genomic_DNA"/>
</dbReference>
<feature type="region of interest" description="Disordered" evidence="4">
    <location>
        <begin position="406"/>
        <end position="452"/>
    </location>
</feature>
<dbReference type="InterPro" id="IPR017508">
    <property type="entry name" value="HipA_N1"/>
</dbReference>
<dbReference type="InterPro" id="IPR052028">
    <property type="entry name" value="HipA_Ser/Thr_kinase"/>
</dbReference>
<evidence type="ECO:0000259" key="5">
    <source>
        <dbReference type="Pfam" id="PF07804"/>
    </source>
</evidence>
<dbReference type="Proteomes" id="UP000701702">
    <property type="component" value="Unassembled WGS sequence"/>
</dbReference>
<sequence length="452" mass="49313">MTKNLDVYVDGQMVGRLTEEGVAGVFSYLPGVDPDKLVSLPMPVRLQSYVYPRGVHPIFQMNLPEGYKKDLLREAVGPHADMSDIGLLELTGANGIGRVQVVPEGLGLASAKDVEDMASVLASADSRESLLGLLRTDISQGVSGVMPKSFAVERVPNLREQDKVTAQTPNYILKTGSAELPWIAINEYLCLEVARHAGLEVPVTRLSNDGQVLAVKRFDRTPDGSMIAFEDFCSLAGLLPVDKYSGGPSGGGSLEALARIIKLRVPPEHQQEDMARLFTLHLVNYALKNGDAHLKNFALLYTAHDNARFAPAFDIVTVTVYPHLKRDTPALTLAGKKVWTCGKTLHEVGGKVMGLPAFVRKACLEKVEDAVQQVLPIMQEMTERFPDFREIAKLMADEWARGLEDIKPTAKPGKTEPAPLREQIGLSGPKGTAKKEVNPYINPDGAFSHKSR</sequence>
<evidence type="ECO:0000256" key="4">
    <source>
        <dbReference type="SAM" id="MobiDB-lite"/>
    </source>
</evidence>
<evidence type="ECO:0000313" key="7">
    <source>
        <dbReference type="EMBL" id="CAG9165511.1"/>
    </source>
</evidence>
<evidence type="ECO:0000313" key="8">
    <source>
        <dbReference type="Proteomes" id="UP000701702"/>
    </source>
</evidence>
<dbReference type="InterPro" id="IPR012893">
    <property type="entry name" value="HipA-like_C"/>
</dbReference>
<reference evidence="7 8" key="1">
    <citation type="submission" date="2021-08" db="EMBL/GenBank/DDBJ databases">
        <authorList>
            <person name="Peeters C."/>
        </authorList>
    </citation>
    <scope>NUCLEOTIDE SEQUENCE [LARGE SCALE GENOMIC DNA]</scope>
    <source>
        <strain evidence="7 8">LMG 23994</strain>
    </source>
</reference>
<keyword evidence="3" id="KW-0418">Kinase</keyword>
<dbReference type="PANTHER" id="PTHR37419:SF1">
    <property type="entry name" value="SERINE_THREONINE-PROTEIN KINASE TOXIN HIPA"/>
    <property type="match status" value="1"/>
</dbReference>
<organism evidence="7 8">
    <name type="scientific">Cupriavidus pinatubonensis</name>
    <dbReference type="NCBI Taxonomy" id="248026"/>
    <lineage>
        <taxon>Bacteria</taxon>
        <taxon>Pseudomonadati</taxon>
        <taxon>Pseudomonadota</taxon>
        <taxon>Betaproteobacteria</taxon>
        <taxon>Burkholderiales</taxon>
        <taxon>Burkholderiaceae</taxon>
        <taxon>Cupriavidus</taxon>
    </lineage>
</organism>
<comment type="similarity">
    <text evidence="1">Belongs to the HipA Ser/Thr kinase family.</text>
</comment>
<protein>
    <submittedName>
        <fullName evidence="7">Uncharacterized protein</fullName>
    </submittedName>
</protein>
<evidence type="ECO:0000259" key="6">
    <source>
        <dbReference type="Pfam" id="PF13657"/>
    </source>
</evidence>
<name>A0ABM8WDW5_9BURK</name>
<keyword evidence="8" id="KW-1185">Reference proteome</keyword>
<dbReference type="PANTHER" id="PTHR37419">
    <property type="entry name" value="SERINE/THREONINE-PROTEIN KINASE TOXIN HIPA"/>
    <property type="match status" value="1"/>
</dbReference>
<evidence type="ECO:0000256" key="2">
    <source>
        <dbReference type="ARBA" id="ARBA00022679"/>
    </source>
</evidence>
<keyword evidence="2" id="KW-0808">Transferase</keyword>
<evidence type="ECO:0000256" key="3">
    <source>
        <dbReference type="ARBA" id="ARBA00022777"/>
    </source>
</evidence>
<dbReference type="RefSeq" id="WP_223999851.1">
    <property type="nucleotide sequence ID" value="NZ_CAJZAF010000003.1"/>
</dbReference>
<evidence type="ECO:0000256" key="1">
    <source>
        <dbReference type="ARBA" id="ARBA00010164"/>
    </source>
</evidence>
<feature type="domain" description="HipA-like C-terminal" evidence="5">
    <location>
        <begin position="142"/>
        <end position="367"/>
    </location>
</feature>
<comment type="caution">
    <text evidence="7">The sequence shown here is derived from an EMBL/GenBank/DDBJ whole genome shotgun (WGS) entry which is preliminary data.</text>
</comment>
<dbReference type="Pfam" id="PF13657">
    <property type="entry name" value="Couple_hipA"/>
    <property type="match status" value="1"/>
</dbReference>
<dbReference type="Pfam" id="PF07804">
    <property type="entry name" value="HipA_C"/>
    <property type="match status" value="1"/>
</dbReference>